<dbReference type="Pfam" id="PF01266">
    <property type="entry name" value="DAO"/>
    <property type="match status" value="1"/>
</dbReference>
<evidence type="ECO:0000256" key="8">
    <source>
        <dbReference type="ARBA" id="ARBA00023002"/>
    </source>
</evidence>
<dbReference type="InterPro" id="IPR006076">
    <property type="entry name" value="FAD-dep_OxRdtase"/>
</dbReference>
<evidence type="ECO:0000256" key="5">
    <source>
        <dbReference type="ARBA" id="ARBA00022691"/>
    </source>
</evidence>
<dbReference type="Pfam" id="PF05430">
    <property type="entry name" value="Methyltransf_30"/>
    <property type="match status" value="1"/>
</dbReference>
<dbReference type="RefSeq" id="WP_322520574.1">
    <property type="nucleotide sequence ID" value="NZ_CP140153.1"/>
</dbReference>
<dbReference type="InterPro" id="IPR023032">
    <property type="entry name" value="tRNA_MAMT_biosynth_bifunc_MnmC"/>
</dbReference>
<dbReference type="GO" id="GO:0032259">
    <property type="term" value="P:methylation"/>
    <property type="evidence" value="ECO:0007669"/>
    <property type="project" value="UniProtKB-KW"/>
</dbReference>
<keyword evidence="8 10" id="KW-0560">Oxidoreductase</keyword>
<evidence type="ECO:0000259" key="12">
    <source>
        <dbReference type="Pfam" id="PF01266"/>
    </source>
</evidence>
<dbReference type="EC" id="2.1.1.61" evidence="10"/>
<organism evidence="14 15">
    <name type="scientific">Guyparkeria halophila</name>
    <dbReference type="NCBI Taxonomy" id="47960"/>
    <lineage>
        <taxon>Bacteria</taxon>
        <taxon>Pseudomonadati</taxon>
        <taxon>Pseudomonadota</taxon>
        <taxon>Gammaproteobacteria</taxon>
        <taxon>Chromatiales</taxon>
        <taxon>Thioalkalibacteraceae</taxon>
        <taxon>Guyparkeria</taxon>
    </lineage>
</organism>
<feature type="region of interest" description="FAD-dependent cmnm(5)s(2)U34 oxidoreductase" evidence="10">
    <location>
        <begin position="295"/>
        <end position="675"/>
    </location>
</feature>
<evidence type="ECO:0000313" key="14">
    <source>
        <dbReference type="EMBL" id="WQH15546.1"/>
    </source>
</evidence>
<comment type="catalytic activity">
    <reaction evidence="10">
        <text>5-aminomethyl-2-thiouridine(34) in tRNA + S-adenosyl-L-methionine = 5-methylaminomethyl-2-thiouridine(34) in tRNA + S-adenosyl-L-homocysteine + H(+)</text>
        <dbReference type="Rhea" id="RHEA:19569"/>
        <dbReference type="Rhea" id="RHEA-COMP:10195"/>
        <dbReference type="Rhea" id="RHEA-COMP:10197"/>
        <dbReference type="ChEBI" id="CHEBI:15378"/>
        <dbReference type="ChEBI" id="CHEBI:57856"/>
        <dbReference type="ChEBI" id="CHEBI:59789"/>
        <dbReference type="ChEBI" id="CHEBI:74454"/>
        <dbReference type="ChEBI" id="CHEBI:74455"/>
        <dbReference type="EC" id="2.1.1.61"/>
    </reaction>
</comment>
<dbReference type="PANTHER" id="PTHR13847">
    <property type="entry name" value="SARCOSINE DEHYDROGENASE-RELATED"/>
    <property type="match status" value="1"/>
</dbReference>
<accession>A0ABZ0YU66</accession>
<reference evidence="14 15" key="1">
    <citation type="submission" date="2023-11" db="EMBL/GenBank/DDBJ databases">
        <title>MicrobeMod: A computational toolkit for identifying prokaryotic methylation and restriction-modification with nanopore sequencing.</title>
        <authorList>
            <person name="Crits-Christoph A."/>
            <person name="Kang S.C."/>
            <person name="Lee H."/>
            <person name="Ostrov N."/>
        </authorList>
    </citation>
    <scope>NUCLEOTIDE SEQUENCE [LARGE SCALE GENOMIC DNA]</scope>
    <source>
        <strain evidence="14 15">ATCC 49870</strain>
    </source>
</reference>
<name>A0ABZ0YU66_9GAMM</name>
<keyword evidence="5 10" id="KW-0949">S-adenosyl-L-methionine</keyword>
<keyword evidence="3 10" id="KW-0285">Flavoprotein</keyword>
<dbReference type="NCBIfam" id="TIGR03197">
    <property type="entry name" value="MnmC_Cterm"/>
    <property type="match status" value="1"/>
</dbReference>
<evidence type="ECO:0000256" key="2">
    <source>
        <dbReference type="ARBA" id="ARBA00022603"/>
    </source>
</evidence>
<evidence type="ECO:0000256" key="9">
    <source>
        <dbReference type="ARBA" id="ARBA00023268"/>
    </source>
</evidence>
<evidence type="ECO:0000256" key="1">
    <source>
        <dbReference type="ARBA" id="ARBA00022490"/>
    </source>
</evidence>
<dbReference type="Gene3D" id="3.50.50.60">
    <property type="entry name" value="FAD/NAD(P)-binding domain"/>
    <property type="match status" value="1"/>
</dbReference>
<comment type="similarity">
    <text evidence="10">In the N-terminal section; belongs to the methyltransferase superfamily. tRNA (mnm(5)s(2)U34)-methyltransferase family.</text>
</comment>
<evidence type="ECO:0000313" key="15">
    <source>
        <dbReference type="Proteomes" id="UP001327459"/>
    </source>
</evidence>
<dbReference type="Gene3D" id="3.30.9.10">
    <property type="entry name" value="D-Amino Acid Oxidase, subunit A, domain 2"/>
    <property type="match status" value="1"/>
</dbReference>
<proteinExistence type="inferred from homology"/>
<dbReference type="Proteomes" id="UP001327459">
    <property type="component" value="Chromosome"/>
</dbReference>
<keyword evidence="9 10" id="KW-0511">Multifunctional enzyme</keyword>
<dbReference type="PANTHER" id="PTHR13847:SF283">
    <property type="entry name" value="TRNA 5-METHYLAMINOMETHYL-2-THIOURIDINE BIOSYNTHESIS BIFUNCTIONAL PROTEIN MNMC"/>
    <property type="match status" value="1"/>
</dbReference>
<keyword evidence="4 10" id="KW-0808">Transferase</keyword>
<evidence type="ECO:0000256" key="7">
    <source>
        <dbReference type="ARBA" id="ARBA00022827"/>
    </source>
</evidence>
<dbReference type="InterPro" id="IPR017610">
    <property type="entry name" value="tRNA_S-uridine_synth_MnmC_C"/>
</dbReference>
<evidence type="ECO:0000256" key="6">
    <source>
        <dbReference type="ARBA" id="ARBA00022694"/>
    </source>
</evidence>
<comment type="subcellular location">
    <subcellularLocation>
        <location evidence="10">Cytoplasm</location>
    </subcellularLocation>
</comment>
<sequence length="675" mass="72273">MTPIAGGGPLVPAELAWRDDGTVHSEAFGGLDFPRAGAFAESEHVFLAGNDLYARFAQDPGQDPGQEQGQAQGQKPYQCNRILEAGFGTGGNFLATALLFLELAPPQATLDFVSLEAHPVAAVDLPRLGSAQQRAAQQWLADHPRFPIDAHERFVDLQSALHAQWPDPVPGFHRRLFADGRIRLTLVWGDPAIQTPRIDGRFDAFYLDGYGPDGNPESPQEPVIQQLGRLSAPGATAAVAHAAPWVRERLTAAGFVVQQPPGFARDEAMLSARRHDGPEASGVASRRTEGPVAILGAGMAGTTVARALNRRGREVVVFEAGSAPAGGGSGNPAGLVAPVISRDWNRLSQLTATGMGFMRAELAELVDGETAAFDGVIKLARSERHVARQAGIAAELQPDPGFAQWCEAASLRGLTGVTDIDSPGWYFPTAGWLRPRPVIAHWLAAPGIETRLDRSVQRLLGAAGAWRVQTTDGRTHGPFAEVIVAAGPSSGALIEALRPWIEPCRGQVSWGRHGGERSGDPVVSRRPLMREGYALDLPSGERLFGASFLPGDTELAVREDEHEGNRHRLAAIAPSLELPLSRDGLQGRASLRATTPDRLPIVGQVADGLWVSTGHGARGLTWSAWLGEYLAAQIEQTPSPLPRDLAEGLRPQRFDERAAHKQARQAGNRCGRRPD</sequence>
<comment type="cofactor">
    <cofactor evidence="10">
        <name>FAD</name>
        <dbReference type="ChEBI" id="CHEBI:57692"/>
    </cofactor>
</comment>
<keyword evidence="7 10" id="KW-0274">FAD</keyword>
<keyword evidence="15" id="KW-1185">Reference proteome</keyword>
<evidence type="ECO:0000256" key="11">
    <source>
        <dbReference type="SAM" id="MobiDB-lite"/>
    </source>
</evidence>
<feature type="region of interest" description="Disordered" evidence="11">
    <location>
        <begin position="638"/>
        <end position="675"/>
    </location>
</feature>
<gene>
    <name evidence="10 14" type="primary">mnmC</name>
    <name evidence="14" type="ORF">SR882_07175</name>
</gene>
<dbReference type="InterPro" id="IPR029063">
    <property type="entry name" value="SAM-dependent_MTases_sf"/>
</dbReference>
<evidence type="ECO:0000256" key="4">
    <source>
        <dbReference type="ARBA" id="ARBA00022679"/>
    </source>
</evidence>
<feature type="domain" description="FAD dependent oxidoreductase" evidence="12">
    <location>
        <begin position="292"/>
        <end position="632"/>
    </location>
</feature>
<keyword evidence="1 10" id="KW-0963">Cytoplasm</keyword>
<dbReference type="InterPro" id="IPR036188">
    <property type="entry name" value="FAD/NAD-bd_sf"/>
</dbReference>
<comment type="similarity">
    <text evidence="10">In the C-terminal section; belongs to the DAO family.</text>
</comment>
<keyword evidence="2 10" id="KW-0489">Methyltransferase</keyword>
<feature type="region of interest" description="tRNA (mnm(5)s(2)U34)-methyltransferase" evidence="10">
    <location>
        <begin position="1"/>
        <end position="275"/>
    </location>
</feature>
<protein>
    <recommendedName>
        <fullName evidence="10">tRNA 5-methylaminomethyl-2-thiouridine biosynthesis bifunctional protein MnmC</fullName>
        <shortName evidence="10">tRNA mnm(5)s(2)U biosynthesis bifunctional protein</shortName>
    </recommendedName>
    <domain>
        <recommendedName>
            <fullName evidence="10">tRNA (mnm(5)s(2)U34)-methyltransferase</fullName>
            <ecNumber evidence="10">2.1.1.61</ecNumber>
        </recommendedName>
    </domain>
    <domain>
        <recommendedName>
            <fullName evidence="10">FAD-dependent cmnm(5)s(2)U34 oxidoreductase</fullName>
            <ecNumber evidence="10">1.5.-.-</ecNumber>
        </recommendedName>
    </domain>
</protein>
<dbReference type="HAMAP" id="MF_01102">
    <property type="entry name" value="MnmC"/>
    <property type="match status" value="1"/>
</dbReference>
<dbReference type="Gene3D" id="3.40.50.150">
    <property type="entry name" value="Vaccinia Virus protein VP39"/>
    <property type="match status" value="1"/>
</dbReference>
<feature type="compositionally biased region" description="Basic and acidic residues" evidence="11">
    <location>
        <begin position="644"/>
        <end position="659"/>
    </location>
</feature>
<dbReference type="InterPro" id="IPR008471">
    <property type="entry name" value="MnmC-like_methylTransf"/>
</dbReference>
<feature type="domain" description="MnmC-like methyltransferase" evidence="13">
    <location>
        <begin position="156"/>
        <end position="273"/>
    </location>
</feature>
<evidence type="ECO:0000256" key="3">
    <source>
        <dbReference type="ARBA" id="ARBA00022630"/>
    </source>
</evidence>
<evidence type="ECO:0000259" key="13">
    <source>
        <dbReference type="Pfam" id="PF05430"/>
    </source>
</evidence>
<dbReference type="EC" id="1.5.-.-" evidence="10"/>
<dbReference type="SUPFAM" id="SSF51905">
    <property type="entry name" value="FAD/NAD(P)-binding domain"/>
    <property type="match status" value="1"/>
</dbReference>
<keyword evidence="6 10" id="KW-0819">tRNA processing</keyword>
<evidence type="ECO:0000256" key="10">
    <source>
        <dbReference type="HAMAP-Rule" id="MF_01102"/>
    </source>
</evidence>
<comment type="function">
    <text evidence="10">Catalyzes the last two steps in the biosynthesis of 5-methylaminomethyl-2-thiouridine (mnm(5)s(2)U) at the wobble position (U34) in tRNA. Catalyzes the FAD-dependent demodification of cmnm(5)s(2)U34 to nm(5)s(2)U34, followed by the transfer of a methyl group from S-adenosyl-L-methionine to nm(5)s(2)U34, to form mnm(5)s(2)U34.</text>
</comment>
<dbReference type="GO" id="GO:0004808">
    <property type="term" value="F:tRNA (5-methylaminomethyl-2-thiouridylate)(34)-methyltransferase activity"/>
    <property type="evidence" value="ECO:0007669"/>
    <property type="project" value="UniProtKB-EC"/>
</dbReference>
<dbReference type="EMBL" id="CP140153">
    <property type="protein sequence ID" value="WQH15546.1"/>
    <property type="molecule type" value="Genomic_DNA"/>
</dbReference>